<reference evidence="3 4" key="1">
    <citation type="journal article" date="2012" name="Int. J. Syst. Evol. Microbiol.">
        <title>Vibrio caribbeanicus sp. nov., isolated from the marine sponge Scleritoderma cyanea.</title>
        <authorList>
            <person name="Hoffmann M."/>
            <person name="Monday S.R."/>
            <person name="Allard M.W."/>
            <person name="Strain E.A."/>
            <person name="Whittaker P."/>
            <person name="Naum M."/>
            <person name="McCarthy P.J."/>
            <person name="Lopez J.V."/>
            <person name="Fischer M."/>
            <person name="Brown E.W."/>
        </authorList>
    </citation>
    <scope>NUCLEOTIDE SEQUENCE [LARGE SCALE GENOMIC DNA]</scope>
    <source>
        <strain evidence="3 4">LMG 20546</strain>
    </source>
</reference>
<evidence type="ECO:0000313" key="3">
    <source>
        <dbReference type="EMBL" id="EGA66266.1"/>
    </source>
</evidence>
<dbReference type="STRING" id="945543.VIBR0546_00835"/>
<comment type="caution">
    <text evidence="3">The sequence shown here is derived from an EMBL/GenBank/DDBJ whole genome shotgun (WGS) entry which is preliminary data.</text>
</comment>
<organism evidence="3 4">
    <name type="scientific">Vibrio brasiliensis LMG 20546</name>
    <dbReference type="NCBI Taxonomy" id="945543"/>
    <lineage>
        <taxon>Bacteria</taxon>
        <taxon>Pseudomonadati</taxon>
        <taxon>Pseudomonadota</taxon>
        <taxon>Gammaproteobacteria</taxon>
        <taxon>Vibrionales</taxon>
        <taxon>Vibrionaceae</taxon>
        <taxon>Vibrio</taxon>
        <taxon>Vibrio oreintalis group</taxon>
    </lineage>
</organism>
<evidence type="ECO:0000259" key="2">
    <source>
        <dbReference type="Pfam" id="PF20455"/>
    </source>
</evidence>
<accession>E8LT73</accession>
<keyword evidence="1" id="KW-1133">Transmembrane helix</keyword>
<feature type="transmembrane region" description="Helical" evidence="1">
    <location>
        <begin position="275"/>
        <end position="294"/>
    </location>
</feature>
<proteinExistence type="predicted"/>
<dbReference type="Proteomes" id="UP000004371">
    <property type="component" value="Unassembled WGS sequence"/>
</dbReference>
<evidence type="ECO:0000313" key="4">
    <source>
        <dbReference type="Proteomes" id="UP000004371"/>
    </source>
</evidence>
<evidence type="ECO:0000256" key="1">
    <source>
        <dbReference type="SAM" id="Phobius"/>
    </source>
</evidence>
<dbReference type="eggNOG" id="ENOG5033STT">
    <property type="taxonomic scope" value="Bacteria"/>
</dbReference>
<feature type="transmembrane region" description="Helical" evidence="1">
    <location>
        <begin position="129"/>
        <end position="148"/>
    </location>
</feature>
<dbReference type="EMBL" id="AEVS01000049">
    <property type="protein sequence ID" value="EGA66266.1"/>
    <property type="molecule type" value="Genomic_DNA"/>
</dbReference>
<keyword evidence="4" id="KW-1185">Reference proteome</keyword>
<dbReference type="InterPro" id="IPR046554">
    <property type="entry name" value="DUF6708"/>
</dbReference>
<gene>
    <name evidence="3" type="ORF">VIBR0546_00835</name>
</gene>
<dbReference type="RefSeq" id="WP_006879022.1">
    <property type="nucleotide sequence ID" value="NZ_AEVS01000049.1"/>
</dbReference>
<feature type="transmembrane region" description="Helical" evidence="1">
    <location>
        <begin position="95"/>
        <end position="117"/>
    </location>
</feature>
<keyword evidence="1" id="KW-0472">Membrane</keyword>
<feature type="domain" description="DUF6708" evidence="2">
    <location>
        <begin position="131"/>
        <end position="312"/>
    </location>
</feature>
<protein>
    <recommendedName>
        <fullName evidence="2">DUF6708 domain-containing protein</fullName>
    </recommendedName>
</protein>
<sequence>MSEIRQVGPNHWVGPEDCGFTPNFHITQHGVDHYPNGHLMQQEPLHPGNKKITLVHHTVAKEKTEDLGEFFEAFSAGGHEGFIDMRVQSVHGRGGNVYAVVFFTLLWLVIKTSMVYTAGDTWSPSYVDMTVMAILTICMGLSLFKPIAMPVRFHKKNQEVYVWHNKVLYRIPWQECEISVIVAKTHMGYGRLKDGYELMLWLNPQHAVNADLTGQRHQYLSLLHNMGTHVPIYGYWEYVRRYMADEQPLWYEINNKPRQMRVNFELAQEEGRSKLFAIATFILVLPLSFLLRPADFSLWCNPLKHKWPEQVHEWTGKRCNWH</sequence>
<keyword evidence="1" id="KW-0812">Transmembrane</keyword>
<name>E8LT73_9VIBR</name>
<dbReference type="Pfam" id="PF20455">
    <property type="entry name" value="DUF6708"/>
    <property type="match status" value="1"/>
</dbReference>
<dbReference type="AlphaFoldDB" id="E8LT73"/>
<dbReference type="OrthoDB" id="6356576at2"/>